<protein>
    <recommendedName>
        <fullName evidence="1">DUF2383 domain-containing protein</fullName>
    </recommendedName>
</protein>
<gene>
    <name evidence="2" type="ordered locus">Rsph17025_4126</name>
</gene>
<dbReference type="InterPro" id="IPR009078">
    <property type="entry name" value="Ferritin-like_SF"/>
</dbReference>
<dbReference type="Gene3D" id="1.20.1260.10">
    <property type="match status" value="1"/>
</dbReference>
<geneLocation type="plasmid" evidence="2">
    <name>pRSPA02</name>
</geneLocation>
<evidence type="ECO:0000313" key="2">
    <source>
        <dbReference type="EMBL" id="ABP72977.1"/>
    </source>
</evidence>
<dbReference type="InterPro" id="IPR012347">
    <property type="entry name" value="Ferritin-like"/>
</dbReference>
<accession>A4X013</accession>
<dbReference type="CDD" id="cd00657">
    <property type="entry name" value="Ferritin_like"/>
    <property type="match status" value="1"/>
</dbReference>
<dbReference type="SUPFAM" id="SSF47240">
    <property type="entry name" value="Ferritin-like"/>
    <property type="match status" value="1"/>
</dbReference>
<name>A4X013_CERS5</name>
<feature type="domain" description="DUF2383" evidence="1">
    <location>
        <begin position="16"/>
        <end position="116"/>
    </location>
</feature>
<reference evidence="2" key="1">
    <citation type="submission" date="2007-04" db="EMBL/GenBank/DDBJ databases">
        <title>Complete sequence of plasmid pRSPA02 of Rhodobacter sphaeroides ATCC 17025.</title>
        <authorList>
            <consortium name="US DOE Joint Genome Institute"/>
            <person name="Copeland A."/>
            <person name="Lucas S."/>
            <person name="Lapidus A."/>
            <person name="Barry K."/>
            <person name="Detter J.C."/>
            <person name="Glavina del Rio T."/>
            <person name="Hammon N."/>
            <person name="Israni S."/>
            <person name="Dalin E."/>
            <person name="Tice H."/>
            <person name="Pitluck S."/>
            <person name="Chertkov O."/>
            <person name="Brettin T."/>
            <person name="Bruce D."/>
            <person name="Han C."/>
            <person name="Schmutz J."/>
            <person name="Larimer F."/>
            <person name="Land M."/>
            <person name="Hauser L."/>
            <person name="Kyrpides N."/>
            <person name="Kim E."/>
            <person name="Richardson P."/>
            <person name="Mackenzie C."/>
            <person name="Choudhary M."/>
            <person name="Donohue T.J."/>
            <person name="Kaplan S."/>
        </authorList>
    </citation>
    <scope>NUCLEOTIDE SEQUENCE [LARGE SCALE GENOMIC DNA]</scope>
    <source>
        <strain evidence="2">ATCC 17025</strain>
        <plasmid evidence="2">pRSPA02</plasmid>
    </source>
</reference>
<dbReference type="Pfam" id="PF09537">
    <property type="entry name" value="DUF2383"/>
    <property type="match status" value="1"/>
</dbReference>
<dbReference type="InterPro" id="IPR019052">
    <property type="entry name" value="DUF2383"/>
</dbReference>
<dbReference type="AlphaFoldDB" id="A4X013"/>
<keyword evidence="2" id="KW-0614">Plasmid</keyword>
<dbReference type="HOGENOM" id="CLU_128722_1_0_5"/>
<sequence>MVTTVGTETSIEKLVENLILLEHDAIAAYDAVIERLENPDFAAQISAFREDHEAHLSGLRECAAEIGLVAPTEGDAKEFLTTGKVKLASLMGDGAILKAMSTNETDTVTAYSNAIENPQSSAKLMPLVERALADEQRHKDWMDRTAA</sequence>
<organism evidence="2">
    <name type="scientific">Cereibacter sphaeroides (strain ATCC 17025 / ATH 2.4.3)</name>
    <name type="common">Rhodobacter sphaeroides</name>
    <dbReference type="NCBI Taxonomy" id="349102"/>
    <lineage>
        <taxon>Bacteria</taxon>
        <taxon>Pseudomonadati</taxon>
        <taxon>Pseudomonadota</taxon>
        <taxon>Alphaproteobacteria</taxon>
        <taxon>Rhodobacterales</taxon>
        <taxon>Paracoccaceae</taxon>
        <taxon>Cereibacter</taxon>
    </lineage>
</organism>
<evidence type="ECO:0000259" key="1">
    <source>
        <dbReference type="Pfam" id="PF09537"/>
    </source>
</evidence>
<dbReference type="KEGG" id="rsq:Rsph17025_4126"/>
<dbReference type="BioCyc" id="RSPH349102:G1G8M-4258-MONOMER"/>
<proteinExistence type="predicted"/>
<dbReference type="EMBL" id="CP000663">
    <property type="protein sequence ID" value="ABP72977.1"/>
    <property type="molecule type" value="Genomic_DNA"/>
</dbReference>